<dbReference type="EMBL" id="RDSM01000001">
    <property type="protein sequence ID" value="RXH57151.1"/>
    <property type="molecule type" value="Genomic_DNA"/>
</dbReference>
<reference evidence="3" key="2">
    <citation type="submission" date="2019-02" db="EMBL/GenBank/DDBJ databases">
        <title>Granulicella sibirica sp. nov., a psychrotolerant acidobacterium isolated from an organic soil layer in forested tundra, West Siberia.</title>
        <authorList>
            <person name="Oshkin I.Y."/>
            <person name="Kulichevskaya I.S."/>
            <person name="Rijpstra W.I.C."/>
            <person name="Sinninghe Damste J.S."/>
            <person name="Rakitin A.L."/>
            <person name="Ravin N.V."/>
            <person name="Dedysh S.N."/>
        </authorList>
    </citation>
    <scope>NUCLEOTIDE SEQUENCE [LARGE SCALE GENOMIC DNA]</scope>
    <source>
        <strain evidence="3">AF10</strain>
    </source>
</reference>
<dbReference type="RefSeq" id="WP_128911366.1">
    <property type="nucleotide sequence ID" value="NZ_RDSM01000001.1"/>
</dbReference>
<proteinExistence type="predicted"/>
<gene>
    <name evidence="2" type="ORF">GRAN_0461</name>
</gene>
<dbReference type="InterPro" id="IPR001607">
    <property type="entry name" value="Znf_UBP"/>
</dbReference>
<keyword evidence="3" id="KW-1185">Reference proteome</keyword>
<sequence length="85" mass="9773">MKLCEHLAAAKPHHPNTTGCEECMKTNSWWVHLRTCLTCGHVGCCDSSPNKHATRHFHATHHPVMQSHEPGEHWRFCFVDDQMVD</sequence>
<evidence type="ECO:0000313" key="2">
    <source>
        <dbReference type="EMBL" id="RXH57151.1"/>
    </source>
</evidence>
<dbReference type="GO" id="GO:0008270">
    <property type="term" value="F:zinc ion binding"/>
    <property type="evidence" value="ECO:0007669"/>
    <property type="project" value="InterPro"/>
</dbReference>
<reference evidence="2 3" key="1">
    <citation type="submission" date="2018-11" db="EMBL/GenBank/DDBJ databases">
        <authorList>
            <person name="Mardanov A.V."/>
            <person name="Ravin N.V."/>
            <person name="Dedysh S.N."/>
        </authorList>
    </citation>
    <scope>NUCLEOTIDE SEQUENCE [LARGE SCALE GENOMIC DNA]</scope>
    <source>
        <strain evidence="2 3">AF10</strain>
    </source>
</reference>
<comment type="caution">
    <text evidence="2">The sequence shown here is derived from an EMBL/GenBank/DDBJ whole genome shotgun (WGS) entry which is preliminary data.</text>
</comment>
<dbReference type="InterPro" id="IPR013083">
    <property type="entry name" value="Znf_RING/FYVE/PHD"/>
</dbReference>
<dbReference type="OrthoDB" id="120315at2"/>
<name>A0A4Q0T6F4_9BACT</name>
<dbReference type="AlphaFoldDB" id="A0A4Q0T6F4"/>
<protein>
    <recommendedName>
        <fullName evidence="1">UBP-type domain-containing protein</fullName>
    </recommendedName>
</protein>
<evidence type="ECO:0000313" key="3">
    <source>
        <dbReference type="Proteomes" id="UP000289437"/>
    </source>
</evidence>
<organism evidence="2 3">
    <name type="scientific">Granulicella sibirica</name>
    <dbReference type="NCBI Taxonomy" id="2479048"/>
    <lineage>
        <taxon>Bacteria</taxon>
        <taxon>Pseudomonadati</taxon>
        <taxon>Acidobacteriota</taxon>
        <taxon>Terriglobia</taxon>
        <taxon>Terriglobales</taxon>
        <taxon>Acidobacteriaceae</taxon>
        <taxon>Granulicella</taxon>
    </lineage>
</organism>
<dbReference type="Proteomes" id="UP000289437">
    <property type="component" value="Unassembled WGS sequence"/>
</dbReference>
<dbReference type="Gene3D" id="3.30.40.10">
    <property type="entry name" value="Zinc/RING finger domain, C3HC4 (zinc finger)"/>
    <property type="match status" value="1"/>
</dbReference>
<dbReference type="Pfam" id="PF02148">
    <property type="entry name" value="zf-UBP"/>
    <property type="match status" value="1"/>
</dbReference>
<evidence type="ECO:0000259" key="1">
    <source>
        <dbReference type="PROSITE" id="PS50271"/>
    </source>
</evidence>
<accession>A0A4Q0T6F4</accession>
<feature type="domain" description="UBP-type" evidence="1">
    <location>
        <begin position="2"/>
        <end position="85"/>
    </location>
</feature>
<dbReference type="PROSITE" id="PS50271">
    <property type="entry name" value="ZF_UBP"/>
    <property type="match status" value="1"/>
</dbReference>
<dbReference type="SUPFAM" id="SSF57850">
    <property type="entry name" value="RING/U-box"/>
    <property type="match status" value="1"/>
</dbReference>